<comment type="similarity">
    <text evidence="1 3">Belongs to the sulfotransferase 1 family.</text>
</comment>
<protein>
    <recommendedName>
        <fullName evidence="3">Sulfotransferase</fullName>
        <ecNumber evidence="3">2.8.2.-</ecNumber>
    </recommendedName>
</protein>
<dbReference type="AlphaFoldDB" id="A0ABD3T162"/>
<dbReference type="InterPro" id="IPR000863">
    <property type="entry name" value="Sulfotransferase_dom"/>
</dbReference>
<sequence length="329" mass="38232">MSPEFAPKYLQEEEILSQECKQLISTLPKEKGWIASHLYQYQGFWYPARHLQGIISCQKHFQARNSDIFLCTTPKSGTTWLKSIIFTLINRTRFPVTKNDHPLLKNNPHDLVPFLEIKLYIDNQIPDFSSFPSPRLFSTHLPYVSLPKSVQECSASKLVYLCRDPKDIFVSIWHFSNKLRLREMGTNSIEDVFDMFCKGISLSGPFWDHVLEYWNQSKENSDKVFFLRFEDMKEEGELNLRRLALFLGCPFSIEEEESGIVDEILKLCSFDNLSKLEVNENGKLSSGEKNKAFFRRGEVGDLRNYLVPEMVEKIDEITEMKFNGSGLIL</sequence>
<gene>
    <name evidence="5" type="ORF">ACJIZ3_019394</name>
</gene>
<organism evidence="5 6">
    <name type="scientific">Penstemon smallii</name>
    <dbReference type="NCBI Taxonomy" id="265156"/>
    <lineage>
        <taxon>Eukaryota</taxon>
        <taxon>Viridiplantae</taxon>
        <taxon>Streptophyta</taxon>
        <taxon>Embryophyta</taxon>
        <taxon>Tracheophyta</taxon>
        <taxon>Spermatophyta</taxon>
        <taxon>Magnoliopsida</taxon>
        <taxon>eudicotyledons</taxon>
        <taxon>Gunneridae</taxon>
        <taxon>Pentapetalae</taxon>
        <taxon>asterids</taxon>
        <taxon>lamiids</taxon>
        <taxon>Lamiales</taxon>
        <taxon>Plantaginaceae</taxon>
        <taxon>Cheloneae</taxon>
        <taxon>Penstemon</taxon>
    </lineage>
</organism>
<evidence type="ECO:0000256" key="1">
    <source>
        <dbReference type="ARBA" id="ARBA00005771"/>
    </source>
</evidence>
<reference evidence="5 6" key="1">
    <citation type="submission" date="2024-12" db="EMBL/GenBank/DDBJ databases">
        <title>The unique morphological basis and parallel evolutionary history of personate flowers in Penstemon.</title>
        <authorList>
            <person name="Depatie T.H."/>
            <person name="Wessinger C.A."/>
        </authorList>
    </citation>
    <scope>NUCLEOTIDE SEQUENCE [LARGE SCALE GENOMIC DNA]</scope>
    <source>
        <strain evidence="5">WTNN_2</strain>
        <tissue evidence="5">Leaf</tissue>
    </source>
</reference>
<dbReference type="InterPro" id="IPR027417">
    <property type="entry name" value="P-loop_NTPase"/>
</dbReference>
<accession>A0ABD3T162</accession>
<dbReference type="EC" id="2.8.2.-" evidence="3"/>
<evidence type="ECO:0000313" key="5">
    <source>
        <dbReference type="EMBL" id="KAL3830592.1"/>
    </source>
</evidence>
<dbReference type="PANTHER" id="PTHR11783">
    <property type="entry name" value="SULFOTRANSFERASE SULT"/>
    <property type="match status" value="1"/>
</dbReference>
<dbReference type="EMBL" id="JBJXBP010000005">
    <property type="protein sequence ID" value="KAL3830592.1"/>
    <property type="molecule type" value="Genomic_DNA"/>
</dbReference>
<feature type="domain" description="Sulfotransferase" evidence="4">
    <location>
        <begin position="66"/>
        <end position="325"/>
    </location>
</feature>
<dbReference type="GO" id="GO:0016740">
    <property type="term" value="F:transferase activity"/>
    <property type="evidence" value="ECO:0007669"/>
    <property type="project" value="UniProtKB-KW"/>
</dbReference>
<keyword evidence="2 3" id="KW-0808">Transferase</keyword>
<name>A0ABD3T162_9LAMI</name>
<evidence type="ECO:0000256" key="2">
    <source>
        <dbReference type="ARBA" id="ARBA00022679"/>
    </source>
</evidence>
<dbReference type="SUPFAM" id="SSF52540">
    <property type="entry name" value="P-loop containing nucleoside triphosphate hydrolases"/>
    <property type="match status" value="1"/>
</dbReference>
<evidence type="ECO:0000256" key="3">
    <source>
        <dbReference type="RuleBase" id="RU361155"/>
    </source>
</evidence>
<evidence type="ECO:0000313" key="6">
    <source>
        <dbReference type="Proteomes" id="UP001634393"/>
    </source>
</evidence>
<proteinExistence type="inferred from homology"/>
<evidence type="ECO:0000259" key="4">
    <source>
        <dbReference type="Pfam" id="PF00685"/>
    </source>
</evidence>
<dbReference type="Gene3D" id="3.40.50.300">
    <property type="entry name" value="P-loop containing nucleotide triphosphate hydrolases"/>
    <property type="match status" value="1"/>
</dbReference>
<dbReference type="Pfam" id="PF00685">
    <property type="entry name" value="Sulfotransfer_1"/>
    <property type="match status" value="1"/>
</dbReference>
<dbReference type="Proteomes" id="UP001634393">
    <property type="component" value="Unassembled WGS sequence"/>
</dbReference>
<comment type="caution">
    <text evidence="5">The sequence shown here is derived from an EMBL/GenBank/DDBJ whole genome shotgun (WGS) entry which is preliminary data.</text>
</comment>
<keyword evidence="6" id="KW-1185">Reference proteome</keyword>